<evidence type="ECO:0000256" key="5">
    <source>
        <dbReference type="ARBA" id="ARBA00022989"/>
    </source>
</evidence>
<feature type="domain" description="ABC transmembrane type-1" evidence="8">
    <location>
        <begin position="76"/>
        <end position="256"/>
    </location>
</feature>
<evidence type="ECO:0000313" key="9">
    <source>
        <dbReference type="EMBL" id="GAT35444.1"/>
    </source>
</evidence>
<feature type="transmembrane region" description="Helical" evidence="7">
    <location>
        <begin position="237"/>
        <end position="256"/>
    </location>
</feature>
<evidence type="ECO:0000256" key="1">
    <source>
        <dbReference type="ARBA" id="ARBA00004651"/>
    </source>
</evidence>
<evidence type="ECO:0000256" key="4">
    <source>
        <dbReference type="ARBA" id="ARBA00022692"/>
    </source>
</evidence>
<dbReference type="OrthoDB" id="9804353at2"/>
<evidence type="ECO:0000259" key="8">
    <source>
        <dbReference type="PROSITE" id="PS50928"/>
    </source>
</evidence>
<dbReference type="PANTHER" id="PTHR30151:SF0">
    <property type="entry name" value="ABC TRANSPORTER PERMEASE PROTEIN MJ0413-RELATED"/>
    <property type="match status" value="1"/>
</dbReference>
<dbReference type="GO" id="GO:0055085">
    <property type="term" value="P:transmembrane transport"/>
    <property type="evidence" value="ECO:0007669"/>
    <property type="project" value="InterPro"/>
</dbReference>
<keyword evidence="6 7" id="KW-0472">Membrane</keyword>
<dbReference type="SUPFAM" id="SSF161098">
    <property type="entry name" value="MetI-like"/>
    <property type="match status" value="1"/>
</dbReference>
<dbReference type="InParanoid" id="A0A146GFN0"/>
<evidence type="ECO:0000313" key="10">
    <source>
        <dbReference type="Proteomes" id="UP000076023"/>
    </source>
</evidence>
<keyword evidence="10" id="KW-1185">Reference proteome</keyword>
<organism evidence="9 10">
    <name type="scientific">Terrimicrobium sacchariphilum</name>
    <dbReference type="NCBI Taxonomy" id="690879"/>
    <lineage>
        <taxon>Bacteria</taxon>
        <taxon>Pseudomonadati</taxon>
        <taxon>Verrucomicrobiota</taxon>
        <taxon>Terrimicrobiia</taxon>
        <taxon>Terrimicrobiales</taxon>
        <taxon>Terrimicrobiaceae</taxon>
        <taxon>Terrimicrobium</taxon>
    </lineage>
</organism>
<comment type="subcellular location">
    <subcellularLocation>
        <location evidence="1 7">Cell membrane</location>
        <topology evidence="1 7">Multi-pass membrane protein</topology>
    </subcellularLocation>
</comment>
<reference evidence="10" key="1">
    <citation type="journal article" date="2017" name="Genome Announc.">
        <title>Draft Genome Sequence of Terrimicrobium sacchariphilum NM-5T, a Facultative Anaerobic Soil Bacterium of the Class Spartobacteria.</title>
        <authorList>
            <person name="Qiu Y.L."/>
            <person name="Tourlousse D.M."/>
            <person name="Matsuura N."/>
            <person name="Ohashi A."/>
            <person name="Sekiguchi Y."/>
        </authorList>
    </citation>
    <scope>NUCLEOTIDE SEQUENCE [LARGE SCALE GENOMIC DNA]</scope>
    <source>
        <strain evidence="10">NM-5</strain>
    </source>
</reference>
<accession>A0A146GFN0</accession>
<dbReference type="PROSITE" id="PS50928">
    <property type="entry name" value="ABC_TM1"/>
    <property type="match status" value="1"/>
</dbReference>
<comment type="caution">
    <text evidence="9">The sequence shown here is derived from an EMBL/GenBank/DDBJ whole genome shotgun (WGS) entry which is preliminary data.</text>
</comment>
<keyword evidence="4 7" id="KW-0812">Transmembrane</keyword>
<dbReference type="InterPro" id="IPR035906">
    <property type="entry name" value="MetI-like_sf"/>
</dbReference>
<dbReference type="InterPro" id="IPR000515">
    <property type="entry name" value="MetI-like"/>
</dbReference>
<feature type="transmembrane region" description="Helical" evidence="7">
    <location>
        <begin position="118"/>
        <end position="136"/>
    </location>
</feature>
<evidence type="ECO:0000256" key="2">
    <source>
        <dbReference type="ARBA" id="ARBA00022448"/>
    </source>
</evidence>
<keyword evidence="5 7" id="KW-1133">Transmembrane helix</keyword>
<keyword evidence="2 7" id="KW-0813">Transport</keyword>
<dbReference type="PANTHER" id="PTHR30151">
    <property type="entry name" value="ALKANE SULFONATE ABC TRANSPORTER-RELATED, MEMBRANE SUBUNIT"/>
    <property type="match status" value="1"/>
</dbReference>
<feature type="transmembrane region" description="Helical" evidence="7">
    <location>
        <begin position="84"/>
        <end position="106"/>
    </location>
</feature>
<name>A0A146GFN0_TERSA</name>
<proteinExistence type="inferred from homology"/>
<dbReference type="FunCoup" id="A0A146GFN0">
    <property type="interactions" value="260"/>
</dbReference>
<dbReference type="RefSeq" id="WP_084400709.1">
    <property type="nucleotide sequence ID" value="NZ_BDCO01000003.1"/>
</dbReference>
<dbReference type="Pfam" id="PF00528">
    <property type="entry name" value="BPD_transp_1"/>
    <property type="match status" value="1"/>
</dbReference>
<gene>
    <name evidence="9" type="ORF">TSACC_3510</name>
</gene>
<dbReference type="Proteomes" id="UP000076023">
    <property type="component" value="Unassembled WGS sequence"/>
</dbReference>
<feature type="transmembrane region" description="Helical" evidence="7">
    <location>
        <begin position="142"/>
        <end position="158"/>
    </location>
</feature>
<evidence type="ECO:0000256" key="3">
    <source>
        <dbReference type="ARBA" id="ARBA00022475"/>
    </source>
</evidence>
<dbReference type="STRING" id="690879.TSACC_3510"/>
<feature type="transmembrane region" description="Helical" evidence="7">
    <location>
        <begin position="202"/>
        <end position="225"/>
    </location>
</feature>
<dbReference type="GO" id="GO:0005886">
    <property type="term" value="C:plasma membrane"/>
    <property type="evidence" value="ECO:0007669"/>
    <property type="project" value="UniProtKB-SubCell"/>
</dbReference>
<evidence type="ECO:0000256" key="7">
    <source>
        <dbReference type="RuleBase" id="RU363032"/>
    </source>
</evidence>
<dbReference type="Gene3D" id="1.10.3720.10">
    <property type="entry name" value="MetI-like"/>
    <property type="match status" value="1"/>
</dbReference>
<evidence type="ECO:0000256" key="6">
    <source>
        <dbReference type="ARBA" id="ARBA00023136"/>
    </source>
</evidence>
<keyword evidence="3" id="KW-1003">Cell membrane</keyword>
<dbReference type="AlphaFoldDB" id="A0A146GFN0"/>
<protein>
    <submittedName>
        <fullName evidence="9">NitT/TauT family transport system permease protein</fullName>
    </submittedName>
</protein>
<dbReference type="CDD" id="cd06261">
    <property type="entry name" value="TM_PBP2"/>
    <property type="match status" value="1"/>
</dbReference>
<dbReference type="EMBL" id="BDCO01000003">
    <property type="protein sequence ID" value="GAT35444.1"/>
    <property type="molecule type" value="Genomic_DNA"/>
</dbReference>
<comment type="similarity">
    <text evidence="7">Belongs to the binding-protein-dependent transport system permease family.</text>
</comment>
<sequence>MAANSQTSKRVGWFEFQATLPRWARVTLAASAWAIFLGVWQFAPRSPELEALLPTPVTVLETLYNLFAEKGFATDVWQSLQRTMLSFALAIAVAMPIGVLMGSFPAVEAFLNPIVSPFRYLPAPSFIPLLLAWFGTGNEQKIALLFIGVVWFLISLLMDDTKRVPIDFIDTSRTLGAKHWQVVLRVILPCALPFFIDTMRQMLAVSWTYLVIAEIVAATDGIGAVMMRARRLVRMDIIMAGILTIGMLGFLSDAAIRGLRWWAFPYLRSRK</sequence>